<dbReference type="EMBL" id="AVOT02038901">
    <property type="protein sequence ID" value="MBW0533856.1"/>
    <property type="molecule type" value="Genomic_DNA"/>
</dbReference>
<dbReference type="Proteomes" id="UP000765509">
    <property type="component" value="Unassembled WGS sequence"/>
</dbReference>
<accession>A0A9Q3FBD1</accession>
<dbReference type="AlphaFoldDB" id="A0A9Q3FBD1"/>
<reference evidence="1" key="1">
    <citation type="submission" date="2021-03" db="EMBL/GenBank/DDBJ databases">
        <title>Draft genome sequence of rust myrtle Austropuccinia psidii MF-1, a brazilian biotype.</title>
        <authorList>
            <person name="Quecine M.C."/>
            <person name="Pachon D.M.R."/>
            <person name="Bonatelli M.L."/>
            <person name="Correr F.H."/>
            <person name="Franceschini L.M."/>
            <person name="Leite T.F."/>
            <person name="Margarido G.R.A."/>
            <person name="Almeida C.A."/>
            <person name="Ferrarezi J.A."/>
            <person name="Labate C.A."/>
        </authorList>
    </citation>
    <scope>NUCLEOTIDE SEQUENCE</scope>
    <source>
        <strain evidence="1">MF-1</strain>
    </source>
</reference>
<evidence type="ECO:0000313" key="1">
    <source>
        <dbReference type="EMBL" id="MBW0533856.1"/>
    </source>
</evidence>
<keyword evidence="2" id="KW-1185">Reference proteome</keyword>
<sequence>MTESKDIANNEMNIIMEANKQAEMFQCLISLEEKIRPQLRDDGANFNLWLKNMIIGWTTYFMGDSNYFQQPIADSNVKQNLVAQIFIKHSVNSSIYEAVTSCIFTSDSRQIFQALKD</sequence>
<organism evidence="1 2">
    <name type="scientific">Austropuccinia psidii MF-1</name>
    <dbReference type="NCBI Taxonomy" id="1389203"/>
    <lineage>
        <taxon>Eukaryota</taxon>
        <taxon>Fungi</taxon>
        <taxon>Dikarya</taxon>
        <taxon>Basidiomycota</taxon>
        <taxon>Pucciniomycotina</taxon>
        <taxon>Pucciniomycetes</taxon>
        <taxon>Pucciniales</taxon>
        <taxon>Sphaerophragmiaceae</taxon>
        <taxon>Austropuccinia</taxon>
    </lineage>
</organism>
<gene>
    <name evidence="1" type="ORF">O181_073571</name>
</gene>
<name>A0A9Q3FBD1_9BASI</name>
<proteinExistence type="predicted"/>
<evidence type="ECO:0000313" key="2">
    <source>
        <dbReference type="Proteomes" id="UP000765509"/>
    </source>
</evidence>
<protein>
    <submittedName>
        <fullName evidence="1">Uncharacterized protein</fullName>
    </submittedName>
</protein>
<comment type="caution">
    <text evidence="1">The sequence shown here is derived from an EMBL/GenBank/DDBJ whole genome shotgun (WGS) entry which is preliminary data.</text>
</comment>